<name>B3EYK5_9CYAN</name>
<feature type="transmembrane region" description="Helical" evidence="1">
    <location>
        <begin position="46"/>
        <end position="68"/>
    </location>
</feature>
<reference evidence="2" key="1">
    <citation type="submission" date="2006-06" db="EMBL/GenBank/DDBJ databases">
        <title>The molecular genetic basis for the biosynthesis of paralytic shellfish toxins.</title>
        <authorList>
            <person name="Mihali T.K."/>
            <person name="Neilan B.A."/>
            <person name="Kellmann R."/>
        </authorList>
    </citation>
    <scope>NUCLEOTIDE SEQUENCE</scope>
    <source>
        <strain evidence="2">AWQC131C</strain>
    </source>
</reference>
<proteinExistence type="predicted"/>
<dbReference type="InterPro" id="IPR046034">
    <property type="entry name" value="DUF5992"/>
</dbReference>
<keyword evidence="1" id="KW-0472">Membrane</keyword>
<keyword evidence="1" id="KW-1133">Transmembrane helix</keyword>
<evidence type="ECO:0000313" key="2">
    <source>
        <dbReference type="EMBL" id="ABI75124.1"/>
    </source>
</evidence>
<evidence type="ECO:0000256" key="1">
    <source>
        <dbReference type="SAM" id="Phobius"/>
    </source>
</evidence>
<organism evidence="2">
    <name type="scientific">Dolichospermum circinale AWQC131C</name>
    <dbReference type="NCBI Taxonomy" id="398007"/>
    <lineage>
        <taxon>Bacteria</taxon>
        <taxon>Bacillati</taxon>
        <taxon>Cyanobacteriota</taxon>
        <taxon>Cyanophyceae</taxon>
        <taxon>Nostocales</taxon>
        <taxon>Aphanizomenonaceae</taxon>
        <taxon>Dolichospermum</taxon>
        <taxon>Dolichospermum circinale</taxon>
    </lineage>
</organism>
<protein>
    <submittedName>
        <fullName evidence="2">SxtE</fullName>
    </submittedName>
</protein>
<dbReference type="AlphaFoldDB" id="B3EYK5"/>
<keyword evidence="1" id="KW-0812">Transmembrane</keyword>
<feature type="transmembrane region" description="Helical" evidence="1">
    <location>
        <begin position="21"/>
        <end position="40"/>
    </location>
</feature>
<sequence>MLVSERDNCTSCIIPVIILKYNCQLIGYLIPVITYIYIMLKAFKHFFMGSLAFVFAFGIFLTTGVGIAKADYLVQGGKITNVQNTSSNGDNYAISISEGVGPCADRVIILPVSAVLNRDIHTRGYKAALTALSNGFLVDIYDYTGSSCSNGGQVTITK</sequence>
<dbReference type="EMBL" id="DQ787201">
    <property type="protein sequence ID" value="ABI75124.1"/>
    <property type="molecule type" value="Genomic_DNA"/>
</dbReference>
<accession>B3EYK5</accession>
<gene>
    <name evidence="2" type="primary">sxtE</name>
</gene>
<dbReference type="Pfam" id="PF19454">
    <property type="entry name" value="DUF5992"/>
    <property type="match status" value="1"/>
</dbReference>